<evidence type="ECO:0000313" key="1">
    <source>
        <dbReference type="EMBL" id="EET78208.1"/>
    </source>
</evidence>
<evidence type="ECO:0000313" key="2">
    <source>
        <dbReference type="Proteomes" id="UP000004384"/>
    </source>
</evidence>
<proteinExistence type="predicted"/>
<dbReference type="EMBL" id="ACVP01000004">
    <property type="protein sequence ID" value="EET78208.1"/>
    <property type="molecule type" value="Genomic_DNA"/>
</dbReference>
<accession>C6R7A3</accession>
<dbReference type="Proteomes" id="UP000004384">
    <property type="component" value="Unassembled WGS sequence"/>
</dbReference>
<gene>
    <name evidence="1" type="ORF">CORTU0001_0399</name>
</gene>
<name>C6R7A3_9CORY</name>
<organism evidence="1 2">
    <name type="scientific">Corynebacterium tuberculostearicum SK141</name>
    <dbReference type="NCBI Taxonomy" id="553206"/>
    <lineage>
        <taxon>Bacteria</taxon>
        <taxon>Bacillati</taxon>
        <taxon>Actinomycetota</taxon>
        <taxon>Actinomycetes</taxon>
        <taxon>Mycobacteriales</taxon>
        <taxon>Corynebacteriaceae</taxon>
        <taxon>Corynebacterium</taxon>
    </lineage>
</organism>
<sequence length="39" mass="4534">MTFRHEIQFNREEFSAKPGANQLTYLQSRNSVNSKCGMI</sequence>
<protein>
    <submittedName>
        <fullName evidence="1">Uncharacterized protein</fullName>
    </submittedName>
</protein>
<reference evidence="1 2" key="1">
    <citation type="submission" date="2009-06" db="EMBL/GenBank/DDBJ databases">
        <authorList>
            <person name="Dodson R."/>
            <person name="Sebastian Y."/>
            <person name="Madupu R."/>
            <person name="Durkin A.S."/>
            <person name="Torralba M."/>
            <person name="Methe B."/>
            <person name="Sutton G.G."/>
            <person name="Strausberg R.L."/>
            <person name="Nelson K.E."/>
        </authorList>
    </citation>
    <scope>NUCLEOTIDE SEQUENCE [LARGE SCALE GENOMIC DNA]</scope>
    <source>
        <strain evidence="1 2">SK141</strain>
    </source>
</reference>
<dbReference type="AlphaFoldDB" id="C6R7A3"/>
<comment type="caution">
    <text evidence="1">The sequence shown here is derived from an EMBL/GenBank/DDBJ whole genome shotgun (WGS) entry which is preliminary data.</text>
</comment>